<dbReference type="EMBL" id="JAJSPL020000002">
    <property type="protein sequence ID" value="KAK7748547.1"/>
    <property type="molecule type" value="Genomic_DNA"/>
</dbReference>
<dbReference type="InterPro" id="IPR036627">
    <property type="entry name" value="CobW-likC_sf"/>
</dbReference>
<organism evidence="2 3">
    <name type="scientific">Cytospora paraplurivora</name>
    <dbReference type="NCBI Taxonomy" id="2898453"/>
    <lineage>
        <taxon>Eukaryota</taxon>
        <taxon>Fungi</taxon>
        <taxon>Dikarya</taxon>
        <taxon>Ascomycota</taxon>
        <taxon>Pezizomycotina</taxon>
        <taxon>Sordariomycetes</taxon>
        <taxon>Sordariomycetidae</taxon>
        <taxon>Diaporthales</taxon>
        <taxon>Cytosporaceae</taxon>
        <taxon>Cytospora</taxon>
    </lineage>
</organism>
<accession>A0AAN9YMZ5</accession>
<feature type="domain" description="CobW/HypB/UreG nucleotide-binding" evidence="1">
    <location>
        <begin position="27"/>
        <end position="227"/>
    </location>
</feature>
<dbReference type="Proteomes" id="UP001320245">
    <property type="component" value="Unassembled WGS sequence"/>
</dbReference>
<proteinExistence type="predicted"/>
<dbReference type="PANTHER" id="PTHR13748">
    <property type="entry name" value="COBW-RELATED"/>
    <property type="match status" value="1"/>
</dbReference>
<name>A0AAN9YMZ5_9PEZI</name>
<dbReference type="SUPFAM" id="SSF90002">
    <property type="entry name" value="Hypothetical protein YjiA, C-terminal domain"/>
    <property type="match status" value="1"/>
</dbReference>
<evidence type="ECO:0000259" key="1">
    <source>
        <dbReference type="Pfam" id="PF02492"/>
    </source>
</evidence>
<dbReference type="Pfam" id="PF02492">
    <property type="entry name" value="cobW"/>
    <property type="match status" value="1"/>
</dbReference>
<dbReference type="SUPFAM" id="SSF52540">
    <property type="entry name" value="P-loop containing nucleoside triphosphate hydrolases"/>
    <property type="match status" value="1"/>
</dbReference>
<dbReference type="AlphaFoldDB" id="A0AAN9YMZ5"/>
<dbReference type="InterPro" id="IPR003495">
    <property type="entry name" value="CobW/HypB/UreG_nucleotide-bd"/>
</dbReference>
<gene>
    <name evidence="2" type="ORF">SLS53_000567</name>
</gene>
<comment type="caution">
    <text evidence="2">The sequence shown here is derived from an EMBL/GenBank/DDBJ whole genome shotgun (WGS) entry which is preliminary data.</text>
</comment>
<dbReference type="GO" id="GO:0005737">
    <property type="term" value="C:cytoplasm"/>
    <property type="evidence" value="ECO:0007669"/>
    <property type="project" value="TreeGrafter"/>
</dbReference>
<reference evidence="2 3" key="1">
    <citation type="journal article" date="2023" name="PLoS ONE">
        <title>Cytospora paraplurivora sp. nov. isolated from orchards with fruit tree decline syndrome in Ontario, Canada.</title>
        <authorList>
            <person name="Ilyukhin E."/>
            <person name="Nguyen H.D.T."/>
            <person name="Castle A.J."/>
            <person name="Ellouze W."/>
        </authorList>
    </citation>
    <scope>NUCLEOTIDE SEQUENCE [LARGE SCALE GENOMIC DNA]</scope>
    <source>
        <strain evidence="2 3">FDS-564</strain>
    </source>
</reference>
<dbReference type="InterPro" id="IPR027417">
    <property type="entry name" value="P-loop_NTPase"/>
</dbReference>
<evidence type="ECO:0000313" key="3">
    <source>
        <dbReference type="Proteomes" id="UP001320245"/>
    </source>
</evidence>
<dbReference type="InterPro" id="IPR051316">
    <property type="entry name" value="Zinc-reg_GTPase_activator"/>
</dbReference>
<dbReference type="CDD" id="cd03112">
    <property type="entry name" value="CobW-like"/>
    <property type="match status" value="1"/>
</dbReference>
<evidence type="ECO:0000313" key="2">
    <source>
        <dbReference type="EMBL" id="KAK7748547.1"/>
    </source>
</evidence>
<keyword evidence="3" id="KW-1185">Reference proteome</keyword>
<dbReference type="Gene3D" id="3.30.1220.10">
    <property type="entry name" value="CobW-like, C-terminal domain"/>
    <property type="match status" value="1"/>
</dbReference>
<protein>
    <recommendedName>
        <fullName evidence="1">CobW/HypB/UreG nucleotide-binding domain-containing protein</fullName>
    </recommendedName>
</protein>
<sequence length="378" mass="41390">MDFDEDGPPELIETGVDEEEEGAVKVPITIVTGYLGAGKTTLLNYILTAEHGKKIAVIMNEFGDSLDIEKSLTVNKGGESVEEWLDVGNGCICCSVKDTGVNAIESLMAKKGKFDYILLETTGLADPGNLAPLFWVDEGLASTIYLDGIVTLVDAKNILKSLDDPAGKVEENEGHEGHHHDGPIMTTAHVQISHADVIVINKTDLVSEQELQAVQERIKSINGLAKIHLTKESAVPKLEGFLLDLHAYDAVAELDNSKGHSHLDPTISTISIPLPMLKADQVAKVDKWLRSVLWENELPNDVEEHKSHFEIHRLKGRLAVENGKAKIIQGVRELFEIFDAPVSGDQEQEGTSQTGKLVLIGRHVTEYNFEQSLLDAIR</sequence>
<dbReference type="PANTHER" id="PTHR13748:SF31">
    <property type="entry name" value="ZINC-REGULATED GTPASE METALLOPROTEIN ACTIVATOR 1A-RELATED"/>
    <property type="match status" value="1"/>
</dbReference>
<dbReference type="Gene3D" id="3.40.50.300">
    <property type="entry name" value="P-loop containing nucleotide triphosphate hydrolases"/>
    <property type="match status" value="1"/>
</dbReference>